<dbReference type="SMART" id="SM00530">
    <property type="entry name" value="HTH_XRE"/>
    <property type="match status" value="1"/>
</dbReference>
<evidence type="ECO:0000313" key="2">
    <source>
        <dbReference type="EMBL" id="DAG01703.1"/>
    </source>
</evidence>
<dbReference type="EMBL" id="BK016197">
    <property type="protein sequence ID" value="DAG01703.1"/>
    <property type="molecule type" value="Genomic_DNA"/>
</dbReference>
<protein>
    <submittedName>
        <fullName evidence="2">Repressor protein</fullName>
    </submittedName>
</protein>
<dbReference type="CDD" id="cd00093">
    <property type="entry name" value="HTH_XRE"/>
    <property type="match status" value="1"/>
</dbReference>
<dbReference type="Gene3D" id="1.10.260.40">
    <property type="entry name" value="lambda repressor-like DNA-binding domains"/>
    <property type="match status" value="1"/>
</dbReference>
<dbReference type="PROSITE" id="PS50943">
    <property type="entry name" value="HTH_CROC1"/>
    <property type="match status" value="1"/>
</dbReference>
<reference evidence="2" key="1">
    <citation type="journal article" date="2021" name="Proc. Natl. Acad. Sci. U.S.A.">
        <title>A Catalog of Tens of Thousands of Viruses from Human Metagenomes Reveals Hidden Associations with Chronic Diseases.</title>
        <authorList>
            <person name="Tisza M.J."/>
            <person name="Buck C.B."/>
        </authorList>
    </citation>
    <scope>NUCLEOTIDE SEQUENCE</scope>
    <source>
        <strain evidence="2">CtSMg55</strain>
    </source>
</reference>
<organism evidence="2">
    <name type="scientific">Siphoviridae sp. ctSMg55</name>
    <dbReference type="NCBI Taxonomy" id="2825509"/>
    <lineage>
        <taxon>Viruses</taxon>
        <taxon>Duplodnaviria</taxon>
        <taxon>Heunggongvirae</taxon>
        <taxon>Uroviricota</taxon>
        <taxon>Caudoviricetes</taxon>
    </lineage>
</organism>
<sequence>MLLENIKKLCASRNISLSALEKTLGFGNSTIAKWADCSPTVEKLSLVADYFGVSVDSLLQKPRKRGEKG</sequence>
<feature type="domain" description="HTH cro/C1-type" evidence="1">
    <location>
        <begin position="6"/>
        <end position="58"/>
    </location>
</feature>
<dbReference type="GO" id="GO:0003677">
    <property type="term" value="F:DNA binding"/>
    <property type="evidence" value="ECO:0007669"/>
    <property type="project" value="InterPro"/>
</dbReference>
<proteinExistence type="predicted"/>
<evidence type="ECO:0000259" key="1">
    <source>
        <dbReference type="PROSITE" id="PS50943"/>
    </source>
</evidence>
<dbReference type="InterPro" id="IPR001387">
    <property type="entry name" value="Cro/C1-type_HTH"/>
</dbReference>
<dbReference type="Pfam" id="PF01381">
    <property type="entry name" value="HTH_3"/>
    <property type="match status" value="1"/>
</dbReference>
<dbReference type="SUPFAM" id="SSF47413">
    <property type="entry name" value="lambda repressor-like DNA-binding domains"/>
    <property type="match status" value="1"/>
</dbReference>
<dbReference type="InterPro" id="IPR010982">
    <property type="entry name" value="Lambda_DNA-bd_dom_sf"/>
</dbReference>
<name>A0A8S5V515_9CAUD</name>
<accession>A0A8S5V515</accession>